<keyword evidence="2" id="KW-1185">Reference proteome</keyword>
<dbReference type="AlphaFoldDB" id="A0A8H6X4T4"/>
<dbReference type="EMBL" id="JACAZI010000027">
    <property type="protein sequence ID" value="KAF7334176.1"/>
    <property type="molecule type" value="Genomic_DNA"/>
</dbReference>
<evidence type="ECO:0000313" key="1">
    <source>
        <dbReference type="EMBL" id="KAF7334176.1"/>
    </source>
</evidence>
<gene>
    <name evidence="1" type="ORF">MVEN_02323800</name>
</gene>
<dbReference type="Pfam" id="PF18759">
    <property type="entry name" value="Plavaka"/>
    <property type="match status" value="1"/>
</dbReference>
<proteinExistence type="predicted"/>
<protein>
    <submittedName>
        <fullName evidence="1">Uncharacterized protein</fullName>
    </submittedName>
</protein>
<organism evidence="1 2">
    <name type="scientific">Mycena venus</name>
    <dbReference type="NCBI Taxonomy" id="2733690"/>
    <lineage>
        <taxon>Eukaryota</taxon>
        <taxon>Fungi</taxon>
        <taxon>Dikarya</taxon>
        <taxon>Basidiomycota</taxon>
        <taxon>Agaricomycotina</taxon>
        <taxon>Agaricomycetes</taxon>
        <taxon>Agaricomycetidae</taxon>
        <taxon>Agaricales</taxon>
        <taxon>Marasmiineae</taxon>
        <taxon>Mycenaceae</taxon>
        <taxon>Mycena</taxon>
    </lineage>
</organism>
<comment type="caution">
    <text evidence="1">The sequence shown here is derived from an EMBL/GenBank/DDBJ whole genome shotgun (WGS) entry which is preliminary data.</text>
</comment>
<evidence type="ECO:0000313" key="2">
    <source>
        <dbReference type="Proteomes" id="UP000620124"/>
    </source>
</evidence>
<dbReference type="Proteomes" id="UP000620124">
    <property type="component" value="Unassembled WGS sequence"/>
</dbReference>
<accession>A0A8H6X4T4</accession>
<dbReference type="InterPro" id="IPR041078">
    <property type="entry name" value="Plavaka"/>
</dbReference>
<dbReference type="OrthoDB" id="2688393at2759"/>
<reference evidence="1" key="1">
    <citation type="submission" date="2020-05" db="EMBL/GenBank/DDBJ databases">
        <title>Mycena genomes resolve the evolution of fungal bioluminescence.</title>
        <authorList>
            <person name="Tsai I.J."/>
        </authorList>
    </citation>
    <scope>NUCLEOTIDE SEQUENCE</scope>
    <source>
        <strain evidence="1">CCC161011</strain>
    </source>
</reference>
<name>A0A8H6X4T4_9AGAR</name>
<sequence length="204" mass="23110">MYRFETAQPSYKGKNEFFDKVDALLGGVKWQCKEIDVKGDVPDLDKDPTGATMRGATVELWWRDPVECVRELIGNPMFRNAKRFAPEQLFVDETGEKRLPPGATIAPLLLSSDKTMLSNFRGDNSAWPVYLTIGKETRRRVSAHATVLIGYLPIPKFDCFEKNTRSLAKYRLFHQCMSVILACVVEAGKTGVKMVWADNFVRNV</sequence>